<reference evidence="5" key="1">
    <citation type="submission" date="2016-10" db="EMBL/GenBank/DDBJ databases">
        <authorList>
            <person name="Varghese N."/>
            <person name="Submissions S."/>
        </authorList>
    </citation>
    <scope>NUCLEOTIDE SEQUENCE [LARGE SCALE GENOMIC DNA]</scope>
    <source>
        <strain evidence="5">CGMCC 1.10683</strain>
    </source>
</reference>
<dbReference type="InterPro" id="IPR005546">
    <property type="entry name" value="Autotransporte_beta"/>
</dbReference>
<dbReference type="SUPFAM" id="SSF103515">
    <property type="entry name" value="Autotransporter"/>
    <property type="match status" value="1"/>
</dbReference>
<accession>A0A1I6STZ0</accession>
<feature type="signal peptide" evidence="2">
    <location>
        <begin position="1"/>
        <end position="27"/>
    </location>
</feature>
<evidence type="ECO:0000256" key="1">
    <source>
        <dbReference type="ARBA" id="ARBA00022801"/>
    </source>
</evidence>
<dbReference type="SUPFAM" id="SSF52266">
    <property type="entry name" value="SGNH hydrolase"/>
    <property type="match status" value="1"/>
</dbReference>
<dbReference type="PANTHER" id="PTHR45648">
    <property type="entry name" value="GDSL LIPASE/ACYLHYDROLASE FAMILY PROTEIN (AFU_ORTHOLOGUE AFUA_4G14700)"/>
    <property type="match status" value="1"/>
</dbReference>
<keyword evidence="1" id="KW-0378">Hydrolase</keyword>
<dbReference type="Pfam" id="PF00657">
    <property type="entry name" value="Lipase_GDSL"/>
    <property type="match status" value="1"/>
</dbReference>
<evidence type="ECO:0000313" key="5">
    <source>
        <dbReference type="Proteomes" id="UP000198788"/>
    </source>
</evidence>
<feature type="chain" id="PRO_5011584642" evidence="2">
    <location>
        <begin position="28"/>
        <end position="607"/>
    </location>
</feature>
<dbReference type="PROSITE" id="PS51208">
    <property type="entry name" value="AUTOTRANSPORTER"/>
    <property type="match status" value="1"/>
</dbReference>
<dbReference type="SMART" id="SM00869">
    <property type="entry name" value="Autotransporter"/>
    <property type="match status" value="1"/>
</dbReference>
<dbReference type="OrthoDB" id="5292073at2"/>
<dbReference type="RefSeq" id="WP_092311701.1">
    <property type="nucleotide sequence ID" value="NZ_FOZV01000006.1"/>
</dbReference>
<dbReference type="GO" id="GO:0016788">
    <property type="term" value="F:hydrolase activity, acting on ester bonds"/>
    <property type="evidence" value="ECO:0007669"/>
    <property type="project" value="InterPro"/>
</dbReference>
<evidence type="ECO:0000259" key="3">
    <source>
        <dbReference type="PROSITE" id="PS51208"/>
    </source>
</evidence>
<dbReference type="InterPro" id="IPR001087">
    <property type="entry name" value="GDSL"/>
</dbReference>
<feature type="domain" description="Autotransporter" evidence="3">
    <location>
        <begin position="329"/>
        <end position="606"/>
    </location>
</feature>
<sequence>MSRFLRNAAAAALAVAAMGAVASAANAQTYNRLVVFGDSLSDNGNLYAVTGGAQPLSPPYYQGRFSNGPVFTELLGFNAGRYTAGAPVTGSVNYAFGGARTDAAAMPPGMRNQLAAYVAGGGTFGSGDLVSILGGANNIFQAIPAAGASPSPTGAMSPVVLGAVSDINFLVNQVATAGAGTILVTNLPRLGITPQFNQGPGAPAAPLADFAGQSFNGALLTSMTATAAAQPNTNIILMDLYKISDPLAANPGAFGLTNVKDACFNGVTVCANPDGYLYWDGVHPTAAGHRLIAALANDYLYYGDLGAQSTVQAETGYRQREDLLDLASEGLSGRAAWTPGMQMTFGLLADSVETDARGPVAAADATGWGGRVGFDYVTSDTKRFGIAASFRTTEVEAGPMAFDVQSFGVDFAGGWRSGDMFVSGVVGGSIDNYDGITRVTSLAPIVHSGQSSGASFGARLQAGTWFDMGGIALSPRAAISFVSADVNSYIEQGIAAQYSYEDRTLSGTSAEIGLRAEGGGDGMRFWVEGGYRDTLSDGGDPVRVGIASNPAQVLERDFEEPFGGSLLASAGVDADIGPVIMTVGYRGRFGDAADSHVGAISFTLPLQ</sequence>
<proteinExistence type="predicted"/>
<name>A0A1I6STZ0_9CAUL</name>
<dbReference type="STRING" id="871741.SAMN05192570_2671"/>
<protein>
    <submittedName>
        <fullName evidence="4">Outer membrane lipase/esterase</fullName>
    </submittedName>
</protein>
<evidence type="ECO:0000256" key="2">
    <source>
        <dbReference type="SAM" id="SignalP"/>
    </source>
</evidence>
<keyword evidence="2" id="KW-0732">Signal</keyword>
<dbReference type="Gene3D" id="3.40.50.1110">
    <property type="entry name" value="SGNH hydrolase"/>
    <property type="match status" value="1"/>
</dbReference>
<dbReference type="InterPro" id="IPR051058">
    <property type="entry name" value="GDSL_Est/Lipase"/>
</dbReference>
<keyword evidence="5" id="KW-1185">Reference proteome</keyword>
<dbReference type="Gene3D" id="2.40.128.130">
    <property type="entry name" value="Autotransporter beta-domain"/>
    <property type="match status" value="1"/>
</dbReference>
<dbReference type="InterPro" id="IPR036709">
    <property type="entry name" value="Autotransporte_beta_dom_sf"/>
</dbReference>
<gene>
    <name evidence="4" type="ORF">SAMN05192570_2671</name>
</gene>
<dbReference type="Proteomes" id="UP000198788">
    <property type="component" value="Unassembled WGS sequence"/>
</dbReference>
<dbReference type="CDD" id="cd01846">
    <property type="entry name" value="fatty_acyltransferase_like"/>
    <property type="match status" value="1"/>
</dbReference>
<dbReference type="Pfam" id="PF03797">
    <property type="entry name" value="Autotransporter"/>
    <property type="match status" value="1"/>
</dbReference>
<evidence type="ECO:0000313" key="4">
    <source>
        <dbReference type="EMBL" id="SFS80376.1"/>
    </source>
</evidence>
<organism evidence="4 5">
    <name type="scientific">Brevundimonas viscosa</name>
    <dbReference type="NCBI Taxonomy" id="871741"/>
    <lineage>
        <taxon>Bacteria</taxon>
        <taxon>Pseudomonadati</taxon>
        <taxon>Pseudomonadota</taxon>
        <taxon>Alphaproteobacteria</taxon>
        <taxon>Caulobacterales</taxon>
        <taxon>Caulobacteraceae</taxon>
        <taxon>Brevundimonas</taxon>
    </lineage>
</organism>
<dbReference type="InterPro" id="IPR036514">
    <property type="entry name" value="SGNH_hydro_sf"/>
</dbReference>
<dbReference type="EMBL" id="FOZV01000006">
    <property type="protein sequence ID" value="SFS80376.1"/>
    <property type="molecule type" value="Genomic_DNA"/>
</dbReference>
<dbReference type="AlphaFoldDB" id="A0A1I6STZ0"/>
<dbReference type="PANTHER" id="PTHR45648:SF22">
    <property type="entry name" value="GDSL LIPASE_ACYLHYDROLASE FAMILY PROTEIN (AFU_ORTHOLOGUE AFUA_4G14700)"/>
    <property type="match status" value="1"/>
</dbReference>